<feature type="transmembrane region" description="Helical" evidence="8">
    <location>
        <begin position="156"/>
        <end position="177"/>
    </location>
</feature>
<dbReference type="Proteomes" id="UP000585721">
    <property type="component" value="Unassembled WGS sequence"/>
</dbReference>
<keyword evidence="3" id="KW-0813">Transport</keyword>
<dbReference type="PANTHER" id="PTHR21716:SF53">
    <property type="entry name" value="PERMEASE PERM-RELATED"/>
    <property type="match status" value="1"/>
</dbReference>
<organism evidence="9 10">
    <name type="scientific">Tolumonas osonensis</name>
    <dbReference type="NCBI Taxonomy" id="675874"/>
    <lineage>
        <taxon>Bacteria</taxon>
        <taxon>Pseudomonadati</taxon>
        <taxon>Pseudomonadota</taxon>
        <taxon>Gammaproteobacteria</taxon>
        <taxon>Aeromonadales</taxon>
        <taxon>Aeromonadaceae</taxon>
        <taxon>Tolumonas</taxon>
    </lineage>
</organism>
<dbReference type="PANTHER" id="PTHR21716">
    <property type="entry name" value="TRANSMEMBRANE PROTEIN"/>
    <property type="match status" value="1"/>
</dbReference>
<comment type="caution">
    <text evidence="9">The sequence shown here is derived from an EMBL/GenBank/DDBJ whole genome shotgun (WGS) entry which is preliminary data.</text>
</comment>
<dbReference type="InterPro" id="IPR002549">
    <property type="entry name" value="AI-2E-like"/>
</dbReference>
<evidence type="ECO:0000256" key="1">
    <source>
        <dbReference type="ARBA" id="ARBA00004651"/>
    </source>
</evidence>
<evidence type="ECO:0000256" key="7">
    <source>
        <dbReference type="ARBA" id="ARBA00023136"/>
    </source>
</evidence>
<evidence type="ECO:0000256" key="4">
    <source>
        <dbReference type="ARBA" id="ARBA00022475"/>
    </source>
</evidence>
<evidence type="ECO:0000256" key="2">
    <source>
        <dbReference type="ARBA" id="ARBA00009773"/>
    </source>
</evidence>
<protein>
    <submittedName>
        <fullName evidence="9">Putative permease</fullName>
    </submittedName>
</protein>
<keyword evidence="10" id="KW-1185">Reference proteome</keyword>
<comment type="similarity">
    <text evidence="2">Belongs to the autoinducer-2 exporter (AI-2E) (TC 2.A.86) family.</text>
</comment>
<proteinExistence type="inferred from homology"/>
<evidence type="ECO:0000313" key="10">
    <source>
        <dbReference type="Proteomes" id="UP000585721"/>
    </source>
</evidence>
<feature type="transmembrane region" description="Helical" evidence="8">
    <location>
        <begin position="42"/>
        <end position="60"/>
    </location>
</feature>
<keyword evidence="4" id="KW-1003">Cell membrane</keyword>
<keyword evidence="6 8" id="KW-1133">Transmembrane helix</keyword>
<keyword evidence="5 8" id="KW-0812">Transmembrane</keyword>
<evidence type="ECO:0000256" key="3">
    <source>
        <dbReference type="ARBA" id="ARBA00022448"/>
    </source>
</evidence>
<feature type="transmembrane region" description="Helical" evidence="8">
    <location>
        <begin position="279"/>
        <end position="301"/>
    </location>
</feature>
<dbReference type="PRINTS" id="PR00173">
    <property type="entry name" value="EDTRNSPORT"/>
</dbReference>
<keyword evidence="7 8" id="KW-0472">Membrane</keyword>
<dbReference type="RefSeq" id="WP_188027044.1">
    <property type="nucleotide sequence ID" value="NZ_JACHGR010000007.1"/>
</dbReference>
<comment type="subcellular location">
    <subcellularLocation>
        <location evidence="1">Cell membrane</location>
        <topology evidence="1">Multi-pass membrane protein</topology>
    </subcellularLocation>
</comment>
<feature type="transmembrane region" description="Helical" evidence="8">
    <location>
        <begin position="72"/>
        <end position="93"/>
    </location>
</feature>
<dbReference type="EMBL" id="JACHGR010000007">
    <property type="protein sequence ID" value="MBB6056322.1"/>
    <property type="molecule type" value="Genomic_DNA"/>
</dbReference>
<name>A0A841GPA7_9GAMM</name>
<evidence type="ECO:0000256" key="5">
    <source>
        <dbReference type="ARBA" id="ARBA00022692"/>
    </source>
</evidence>
<dbReference type="GO" id="GO:0005886">
    <property type="term" value="C:plasma membrane"/>
    <property type="evidence" value="ECO:0007669"/>
    <property type="project" value="UniProtKB-SubCell"/>
</dbReference>
<evidence type="ECO:0000313" key="9">
    <source>
        <dbReference type="EMBL" id="MBB6056322.1"/>
    </source>
</evidence>
<dbReference type="Pfam" id="PF01594">
    <property type="entry name" value="AI-2E_transport"/>
    <property type="match status" value="1"/>
</dbReference>
<feature type="transmembrane region" description="Helical" evidence="8">
    <location>
        <begin position="307"/>
        <end position="332"/>
    </location>
</feature>
<feature type="transmembrane region" description="Helical" evidence="8">
    <location>
        <begin position="217"/>
        <end position="239"/>
    </location>
</feature>
<evidence type="ECO:0000256" key="8">
    <source>
        <dbReference type="SAM" id="Phobius"/>
    </source>
</evidence>
<feature type="transmembrane region" description="Helical" evidence="8">
    <location>
        <begin position="18"/>
        <end position="36"/>
    </location>
</feature>
<feature type="transmembrane region" description="Helical" evidence="8">
    <location>
        <begin position="251"/>
        <end position="272"/>
    </location>
</feature>
<sequence>MLEVLLNWYRRRFSDPNAVTLFWLLIGGFAVIYFYNDILAPVLVAMVIAYLLEWFIQRLLRIGLGRNISTTIVMLFFIGVMLLIGIGILPVVFRQGITLIKEAPAMLSHATNLMKELPERYPELVDITLIESLIALMQERILNNSAVLVSVSFSSLMNLAVIVVYTVLVPILIFFMLKDKEHLLITMKRFLPDNRTLVNRVWLEMNEQISNYIRGKVIHILIVGSVSYIVFALMGLNYTLLLGVLVGFSVLIPYVGAFAVTIPVIVVALFQWGIRPETLYVLGAYIIIQVLDGNVLTPLLFSEAMNLHPIAIILAVLVFGGLWGFWGVFFAIPLATLVKVVINSWPGSSRESTSIGSY</sequence>
<dbReference type="AlphaFoldDB" id="A0A841GPA7"/>
<evidence type="ECO:0000256" key="6">
    <source>
        <dbReference type="ARBA" id="ARBA00022989"/>
    </source>
</evidence>
<dbReference type="GO" id="GO:0055085">
    <property type="term" value="P:transmembrane transport"/>
    <property type="evidence" value="ECO:0007669"/>
    <property type="project" value="TreeGrafter"/>
</dbReference>
<gene>
    <name evidence="9" type="ORF">HNR75_002254</name>
</gene>
<reference evidence="9 10" key="1">
    <citation type="submission" date="2020-08" db="EMBL/GenBank/DDBJ databases">
        <title>Genomic Encyclopedia of Type Strains, Phase IV (KMG-IV): sequencing the most valuable type-strain genomes for metagenomic binning, comparative biology and taxonomic classification.</title>
        <authorList>
            <person name="Goeker M."/>
        </authorList>
    </citation>
    <scope>NUCLEOTIDE SEQUENCE [LARGE SCALE GENOMIC DNA]</scope>
    <source>
        <strain evidence="9 10">DSM 22975</strain>
    </source>
</reference>
<accession>A0A841GPA7</accession>